<dbReference type="Pfam" id="PF04717">
    <property type="entry name" value="Phage_base_V"/>
    <property type="match status" value="1"/>
</dbReference>
<dbReference type="SUPFAM" id="SSF69279">
    <property type="entry name" value="Phage tail proteins"/>
    <property type="match status" value="1"/>
</dbReference>
<dbReference type="Pfam" id="PF24032">
    <property type="entry name" value="YQBQ"/>
    <property type="match status" value="1"/>
</dbReference>
<dbReference type="SUPFAM" id="SSF69255">
    <property type="entry name" value="gp5 N-terminal domain-like"/>
    <property type="match status" value="1"/>
</dbReference>
<dbReference type="InterPro" id="IPR037026">
    <property type="entry name" value="Vgr_OB-fold_dom_sf"/>
</dbReference>
<feature type="region of interest" description="Disordered" evidence="1">
    <location>
        <begin position="642"/>
        <end position="675"/>
    </location>
</feature>
<name>A0A1U7IQN0_9CYAN</name>
<gene>
    <name evidence="4" type="ORF">NIES2119_05705</name>
</gene>
<feature type="domain" description="YqbQ/XkdQ" evidence="3">
    <location>
        <begin position="115"/>
        <end position="360"/>
    </location>
</feature>
<dbReference type="Gene3D" id="2.40.50.230">
    <property type="entry name" value="Gp5 N-terminal domain"/>
    <property type="match status" value="1"/>
</dbReference>
<evidence type="ECO:0000313" key="5">
    <source>
        <dbReference type="Proteomes" id="UP000185860"/>
    </source>
</evidence>
<organism evidence="4 5">
    <name type="scientific">[Phormidium ambiguum] IAM M-71</name>
    <dbReference type="NCBI Taxonomy" id="454136"/>
    <lineage>
        <taxon>Bacteria</taxon>
        <taxon>Bacillati</taxon>
        <taxon>Cyanobacteriota</taxon>
        <taxon>Cyanophyceae</taxon>
        <taxon>Oscillatoriophycideae</taxon>
        <taxon>Aerosakkonematales</taxon>
        <taxon>Aerosakkonemataceae</taxon>
        <taxon>Floridanema</taxon>
    </lineage>
</organism>
<dbReference type="InterPro" id="IPR047702">
    <property type="entry name" value="VgrG-rel"/>
</dbReference>
<protein>
    <submittedName>
        <fullName evidence="4">Type IV secretion protein Rhs</fullName>
    </submittedName>
</protein>
<dbReference type="OrthoDB" id="9762420at2"/>
<sequence>MARKSLYVSAPLVRIEGVDPETSKRFIDDILQISVEESNHLPGMFTIVVNNPYAPTDQETKTWQYDSFIQIGRRVKIGFIGSTTKAPEFDDDNQDDIIDGEITAIETHFTSQTQAPIVIRGYDVAHRLHRGRYIRSFQNYTDTDIVAEIATELSINIGELQPSGDPHEYVFQENQTNMEFLRQRAARIGFELFVRDGKLYFRQPQASEILKLKWSKDISSFRVRVTTAEQVSAVEVRSWDYRRKEPIVSNVENDQVLTFTKYGDGSENSRKFGLNSPAPKMIVVDKPVATLKQADVMAQALFNELGGEFVYADAQAPGDTRLRTGKIVELEGMGRYDGQYYITESRHIFYQGIYTTEFSVRGLRGGNLFQTMSSATKLKPGQTHLVGIVTDNKDPEGWGRVRVKFPTLTPEKDSTAHASYWARMVSIGAGDGRGFDCLPEINDEVLVAFEHGDIHRPYIIGSVWNGKDKPPEKVEDTVTDKGKVRLRTFKTRQGHLLQFVEDDKDGSRAGVYLQTSGGHKIRLNDSDGSIEIETANQQRISLNDRNSNITIQSQGNINLNPGGEVVVSGNIRCQSLLSGVVSIGTQTSGAVNVGQTLNNLQKQAQSNNQTDQQPPKQSQLNNQTNYQKEQELTNLKNRIQQNPQLTGYNSNPNISTINNSENLPQIDPLKPKENL</sequence>
<feature type="domain" description="Gp5/Type VI secretion system Vgr protein OB-fold" evidence="2">
    <location>
        <begin position="386"/>
        <end position="464"/>
    </location>
</feature>
<reference evidence="4 5" key="1">
    <citation type="submission" date="2016-11" db="EMBL/GenBank/DDBJ databases">
        <title>Draft Genome Sequences of Nine Cyanobacterial Strains from Diverse Habitats.</title>
        <authorList>
            <person name="Zhu T."/>
            <person name="Hou S."/>
            <person name="Lu X."/>
            <person name="Hess W.R."/>
        </authorList>
    </citation>
    <scope>NUCLEOTIDE SEQUENCE [LARGE SCALE GENOMIC DNA]</scope>
    <source>
        <strain evidence="4 5">IAM M-71</strain>
    </source>
</reference>
<dbReference type="EMBL" id="MRCE01000004">
    <property type="protein sequence ID" value="OKH39741.1"/>
    <property type="molecule type" value="Genomic_DNA"/>
</dbReference>
<evidence type="ECO:0000259" key="3">
    <source>
        <dbReference type="Pfam" id="PF24032"/>
    </source>
</evidence>
<feature type="compositionally biased region" description="Low complexity" evidence="1">
    <location>
        <begin position="649"/>
        <end position="662"/>
    </location>
</feature>
<dbReference type="AlphaFoldDB" id="A0A1U7IQN0"/>
<dbReference type="RefSeq" id="WP_073592463.1">
    <property type="nucleotide sequence ID" value="NZ_MRCE01000004.1"/>
</dbReference>
<dbReference type="InterPro" id="IPR006531">
    <property type="entry name" value="Gp5/Vgr_OB"/>
</dbReference>
<evidence type="ECO:0000259" key="2">
    <source>
        <dbReference type="Pfam" id="PF04717"/>
    </source>
</evidence>
<evidence type="ECO:0000256" key="1">
    <source>
        <dbReference type="SAM" id="MobiDB-lite"/>
    </source>
</evidence>
<proteinExistence type="predicted"/>
<dbReference type="NCBIfam" id="NF033848">
    <property type="entry name" value="VgrG_rel"/>
    <property type="match status" value="1"/>
</dbReference>
<evidence type="ECO:0000313" key="4">
    <source>
        <dbReference type="EMBL" id="OKH39741.1"/>
    </source>
</evidence>
<accession>A0A1U7IQN0</accession>
<dbReference type="STRING" id="454136.NIES2119_05705"/>
<comment type="caution">
    <text evidence="4">The sequence shown here is derived from an EMBL/GenBank/DDBJ whole genome shotgun (WGS) entry which is preliminary data.</text>
</comment>
<dbReference type="InterPro" id="IPR056937">
    <property type="entry name" value="YqbQ/XkdQ"/>
</dbReference>
<dbReference type="Proteomes" id="UP000185860">
    <property type="component" value="Unassembled WGS sequence"/>
</dbReference>